<feature type="domain" description="UAS" evidence="2">
    <location>
        <begin position="1"/>
        <end position="103"/>
    </location>
</feature>
<dbReference type="OrthoDB" id="5866121at2759"/>
<dbReference type="AlphaFoldDB" id="A0A368GN90"/>
<reference evidence="3 4" key="1">
    <citation type="submission" date="2014-10" db="EMBL/GenBank/DDBJ databases">
        <title>Draft genome of the hookworm Ancylostoma caninum.</title>
        <authorList>
            <person name="Mitreva M."/>
        </authorList>
    </citation>
    <scope>NUCLEOTIDE SEQUENCE [LARGE SCALE GENOMIC DNA]</scope>
    <source>
        <strain evidence="3 4">Baltimore</strain>
    </source>
</reference>
<evidence type="ECO:0000259" key="2">
    <source>
        <dbReference type="SMART" id="SM00594"/>
    </source>
</evidence>
<dbReference type="InterPro" id="IPR050730">
    <property type="entry name" value="UBX_domain-protein"/>
</dbReference>
<evidence type="ECO:0000256" key="1">
    <source>
        <dbReference type="SAM" id="Coils"/>
    </source>
</evidence>
<dbReference type="EMBL" id="JOJR01000130">
    <property type="protein sequence ID" value="RCN44387.1"/>
    <property type="molecule type" value="Genomic_DNA"/>
</dbReference>
<dbReference type="SUPFAM" id="SSF52833">
    <property type="entry name" value="Thioredoxin-like"/>
    <property type="match status" value="1"/>
</dbReference>
<keyword evidence="4" id="KW-1185">Reference proteome</keyword>
<dbReference type="STRING" id="29170.A0A368GN90"/>
<dbReference type="SMART" id="SM00594">
    <property type="entry name" value="UAS"/>
    <property type="match status" value="1"/>
</dbReference>
<protein>
    <recommendedName>
        <fullName evidence="2">UAS domain-containing protein</fullName>
    </recommendedName>
</protein>
<keyword evidence="1" id="KW-0175">Coiled coil</keyword>
<dbReference type="InterPro" id="IPR036249">
    <property type="entry name" value="Thioredoxin-like_sf"/>
</dbReference>
<name>A0A368GN90_ANCCA</name>
<sequence length="239" mass="28930">MEAFSAACDAETLFAVYLFSPDARYSEYMVRQVLADESFNETILNYNILLWGADPRSSAGKEVARRMRISTFPCFFAISSREHTVVMRVEMPVDARQIYPLLRQCALDELEQREEERFRRFIRSLVLLVEVFMKQKYFFVYGVCIVRTFFVATMRSVDLRNQPVRVFLRRVLRENRELMEQQEREYRESEERDRALIAERRRQQEQKEQEMRMQKQQENERLAKLAERMQKLLFLRFEI</sequence>
<evidence type="ECO:0000313" key="3">
    <source>
        <dbReference type="EMBL" id="RCN44387.1"/>
    </source>
</evidence>
<gene>
    <name evidence="3" type="ORF">ANCCAN_09601</name>
</gene>
<accession>A0A368GN90</accession>
<feature type="coiled-coil region" evidence="1">
    <location>
        <begin position="165"/>
        <end position="232"/>
    </location>
</feature>
<dbReference type="PANTHER" id="PTHR23322">
    <property type="entry name" value="FAS-ASSOCIATED PROTEIN"/>
    <property type="match status" value="1"/>
</dbReference>
<dbReference type="Gene3D" id="3.40.30.10">
    <property type="entry name" value="Glutaredoxin"/>
    <property type="match status" value="1"/>
</dbReference>
<dbReference type="InterPro" id="IPR006577">
    <property type="entry name" value="UAS"/>
</dbReference>
<evidence type="ECO:0000313" key="4">
    <source>
        <dbReference type="Proteomes" id="UP000252519"/>
    </source>
</evidence>
<organism evidence="3 4">
    <name type="scientific">Ancylostoma caninum</name>
    <name type="common">Dog hookworm</name>
    <dbReference type="NCBI Taxonomy" id="29170"/>
    <lineage>
        <taxon>Eukaryota</taxon>
        <taxon>Metazoa</taxon>
        <taxon>Ecdysozoa</taxon>
        <taxon>Nematoda</taxon>
        <taxon>Chromadorea</taxon>
        <taxon>Rhabditida</taxon>
        <taxon>Rhabditina</taxon>
        <taxon>Rhabditomorpha</taxon>
        <taxon>Strongyloidea</taxon>
        <taxon>Ancylostomatidae</taxon>
        <taxon>Ancylostomatinae</taxon>
        <taxon>Ancylostoma</taxon>
    </lineage>
</organism>
<dbReference type="GO" id="GO:0043130">
    <property type="term" value="F:ubiquitin binding"/>
    <property type="evidence" value="ECO:0007669"/>
    <property type="project" value="TreeGrafter"/>
</dbReference>
<proteinExistence type="predicted"/>
<dbReference type="Proteomes" id="UP000252519">
    <property type="component" value="Unassembled WGS sequence"/>
</dbReference>
<comment type="caution">
    <text evidence="3">The sequence shown here is derived from an EMBL/GenBank/DDBJ whole genome shotgun (WGS) entry which is preliminary data.</text>
</comment>